<comment type="caution">
    <text evidence="2">The sequence shown here is derived from an EMBL/GenBank/DDBJ whole genome shotgun (WGS) entry which is preliminary data.</text>
</comment>
<dbReference type="InterPro" id="IPR016137">
    <property type="entry name" value="RGS"/>
</dbReference>
<evidence type="ECO:0000313" key="3">
    <source>
        <dbReference type="EMBL" id="KAL0481326.1"/>
    </source>
</evidence>
<dbReference type="CDD" id="cd07440">
    <property type="entry name" value="RGS"/>
    <property type="match status" value="1"/>
</dbReference>
<dbReference type="Gene3D" id="3.30.530.20">
    <property type="match status" value="1"/>
</dbReference>
<dbReference type="Gene3D" id="1.10.167.10">
    <property type="entry name" value="Regulator of G-protein Signalling 4, domain 2"/>
    <property type="match status" value="1"/>
</dbReference>
<dbReference type="Pfam" id="PF00615">
    <property type="entry name" value="RGS"/>
    <property type="match status" value="1"/>
</dbReference>
<dbReference type="SUPFAM" id="SSF48097">
    <property type="entry name" value="Regulator of G-protein signaling, RGS"/>
    <property type="match status" value="1"/>
</dbReference>
<dbReference type="SMART" id="SM00315">
    <property type="entry name" value="RGS"/>
    <property type="match status" value="1"/>
</dbReference>
<evidence type="ECO:0000259" key="1">
    <source>
        <dbReference type="PROSITE" id="PS50132"/>
    </source>
</evidence>
<protein>
    <submittedName>
        <fullName evidence="3">Regulator of G-protein signaling</fullName>
    </submittedName>
</protein>
<sequence>MSWIKRNRISITNRFIPFENVFSNQVLRDHFYSFLKRSFNDDGFSFLLAKEKYDAEANVEKKLEMLHDMLDTYIKEGCQREVNVDAKSRRDAEGAINECILKKTPPPDSLLEEISEIIFRELRNDSFARYQRSEGFLDLIDSQGLDFINSISHKEGDSQTASILFSSQDFNQKTINDSDIKLIFRLCEDSADWVAMRRSKKGEVERDLFSYVSKSVFRASDGTQIKLAKLTGIVPYSAEQTLHALVRKDLRKLWDSNEVRNNAFAYNSEGDYSVTVQDYAMTLIPVLMKKRQAIKMSTVLYDTNRKCFLYACKTTEAFQFEQDPKAVQMHFYFGVAIYNISESRCRYVYTLYYQYGKPGSHDSEFTFRLSMKQKSKAMHEGIIKACDIQKKNDFKRPENSNSALETLDDFKKKYLSTTGSQKTWDIEDL</sequence>
<reference evidence="2 4" key="1">
    <citation type="submission" date="2024-03" db="EMBL/GenBank/DDBJ databases">
        <title>The Acrasis kona genome and developmental transcriptomes reveal deep origins of eukaryotic multicellular pathways.</title>
        <authorList>
            <person name="Sheikh S."/>
            <person name="Fu C.-J."/>
            <person name="Brown M.W."/>
            <person name="Baldauf S.L."/>
        </authorList>
    </citation>
    <scope>NUCLEOTIDE SEQUENCE [LARGE SCALE GENOMIC DNA]</scope>
    <source>
        <strain evidence="2 4">ATCC MYA-3509</strain>
    </source>
</reference>
<dbReference type="PROSITE" id="PS50132">
    <property type="entry name" value="RGS"/>
    <property type="match status" value="1"/>
</dbReference>
<dbReference type="AlphaFoldDB" id="A0AAW2YRN7"/>
<evidence type="ECO:0000313" key="2">
    <source>
        <dbReference type="EMBL" id="KAL0479724.1"/>
    </source>
</evidence>
<name>A0AAW2YRN7_9EUKA</name>
<accession>A0AAW2YRN7</accession>
<dbReference type="PANTHER" id="PTHR10845:SF192">
    <property type="entry name" value="DOUBLE HIT, ISOFORM B"/>
    <property type="match status" value="1"/>
</dbReference>
<dbReference type="EMBL" id="JAOPGA020000752">
    <property type="protein sequence ID" value="KAL0481326.1"/>
    <property type="molecule type" value="Genomic_DNA"/>
</dbReference>
<proteinExistence type="predicted"/>
<organism evidence="2 4">
    <name type="scientific">Acrasis kona</name>
    <dbReference type="NCBI Taxonomy" id="1008807"/>
    <lineage>
        <taxon>Eukaryota</taxon>
        <taxon>Discoba</taxon>
        <taxon>Heterolobosea</taxon>
        <taxon>Tetramitia</taxon>
        <taxon>Eutetramitia</taxon>
        <taxon>Acrasidae</taxon>
        <taxon>Acrasis</taxon>
    </lineage>
</organism>
<feature type="domain" description="RGS" evidence="1">
    <location>
        <begin position="17"/>
        <end position="140"/>
    </location>
</feature>
<dbReference type="InterPro" id="IPR036305">
    <property type="entry name" value="RGS_sf"/>
</dbReference>
<dbReference type="Proteomes" id="UP001431209">
    <property type="component" value="Unassembled WGS sequence"/>
</dbReference>
<dbReference type="EMBL" id="JAOPGA020000589">
    <property type="protein sequence ID" value="KAL0479724.1"/>
    <property type="molecule type" value="Genomic_DNA"/>
</dbReference>
<evidence type="ECO:0000313" key="4">
    <source>
        <dbReference type="Proteomes" id="UP001431209"/>
    </source>
</evidence>
<gene>
    <name evidence="3" type="ORF">AKO1_004800</name>
    <name evidence="2" type="ORF">AKO1_007508</name>
</gene>
<keyword evidence="4" id="KW-1185">Reference proteome</keyword>
<dbReference type="SUPFAM" id="SSF55961">
    <property type="entry name" value="Bet v1-like"/>
    <property type="match status" value="1"/>
</dbReference>
<dbReference type="PANTHER" id="PTHR10845">
    <property type="entry name" value="REGULATOR OF G PROTEIN SIGNALING"/>
    <property type="match status" value="1"/>
</dbReference>
<dbReference type="InterPro" id="IPR023393">
    <property type="entry name" value="START-like_dom_sf"/>
</dbReference>
<dbReference type="InterPro" id="IPR044926">
    <property type="entry name" value="RGS_subdomain_2"/>
</dbReference>